<sequence>MELSKRMDGIGYSPIRKLSPLADSAKSKGLKVYHLNIGQPDIQTPKCGLDALKDIGRTVLEYSPSEGLLSLRRKLSEYYAVYGMDYSPGEIIVTTGASEALLFLFLTCLDPGDEIITVEPTYANYLSFAAAAGVKVVPVAT</sequence>
<evidence type="ECO:0000256" key="4">
    <source>
        <dbReference type="ARBA" id="ARBA00022679"/>
    </source>
</evidence>
<evidence type="ECO:0000256" key="2">
    <source>
        <dbReference type="ARBA" id="ARBA00007441"/>
    </source>
</evidence>
<proteinExistence type="inferred from homology"/>
<dbReference type="AlphaFoldDB" id="A0A9D9HAZ3"/>
<gene>
    <name evidence="7" type="ORF">IAC23_03825</name>
</gene>
<evidence type="ECO:0000259" key="6">
    <source>
        <dbReference type="Pfam" id="PF00155"/>
    </source>
</evidence>
<comment type="cofactor">
    <cofactor evidence="1">
        <name>pyridoxal 5'-phosphate</name>
        <dbReference type="ChEBI" id="CHEBI:597326"/>
    </cofactor>
</comment>
<dbReference type="Proteomes" id="UP000823619">
    <property type="component" value="Unassembled WGS sequence"/>
</dbReference>
<reference evidence="7" key="1">
    <citation type="submission" date="2020-10" db="EMBL/GenBank/DDBJ databases">
        <authorList>
            <person name="Gilroy R."/>
        </authorList>
    </citation>
    <scope>NUCLEOTIDE SEQUENCE</scope>
    <source>
        <strain evidence="7">D5-748</strain>
    </source>
</reference>
<evidence type="ECO:0000256" key="5">
    <source>
        <dbReference type="ARBA" id="ARBA00022898"/>
    </source>
</evidence>
<dbReference type="GO" id="GO:0006520">
    <property type="term" value="P:amino acid metabolic process"/>
    <property type="evidence" value="ECO:0007669"/>
    <property type="project" value="InterPro"/>
</dbReference>
<name>A0A9D9HAZ3_9BACT</name>
<dbReference type="InterPro" id="IPR004839">
    <property type="entry name" value="Aminotransferase_I/II_large"/>
</dbReference>
<reference evidence="7" key="2">
    <citation type="journal article" date="2021" name="PeerJ">
        <title>Extensive microbial diversity within the chicken gut microbiome revealed by metagenomics and culture.</title>
        <authorList>
            <person name="Gilroy R."/>
            <person name="Ravi A."/>
            <person name="Getino M."/>
            <person name="Pursley I."/>
            <person name="Horton D.L."/>
            <person name="Alikhan N.F."/>
            <person name="Baker D."/>
            <person name="Gharbi K."/>
            <person name="Hall N."/>
            <person name="Watson M."/>
            <person name="Adriaenssens E.M."/>
            <person name="Foster-Nyarko E."/>
            <person name="Jarju S."/>
            <person name="Secka A."/>
            <person name="Antonio M."/>
            <person name="Oren A."/>
            <person name="Chaudhuri R.R."/>
            <person name="La Ragione R."/>
            <person name="Hildebrand F."/>
            <person name="Pallen M.J."/>
        </authorList>
    </citation>
    <scope>NUCLEOTIDE SEQUENCE</scope>
    <source>
        <strain evidence="7">D5-748</strain>
    </source>
</reference>
<dbReference type="Pfam" id="PF00155">
    <property type="entry name" value="Aminotran_1_2"/>
    <property type="match status" value="1"/>
</dbReference>
<evidence type="ECO:0000256" key="3">
    <source>
        <dbReference type="ARBA" id="ARBA00022576"/>
    </source>
</evidence>
<accession>A0A9D9HAZ3</accession>
<dbReference type="InterPro" id="IPR015422">
    <property type="entry name" value="PyrdxlP-dep_Trfase_small"/>
</dbReference>
<feature type="non-terminal residue" evidence="7">
    <location>
        <position position="141"/>
    </location>
</feature>
<feature type="domain" description="Aminotransferase class I/classII large" evidence="6">
    <location>
        <begin position="32"/>
        <end position="140"/>
    </location>
</feature>
<dbReference type="GO" id="GO:0030170">
    <property type="term" value="F:pyridoxal phosphate binding"/>
    <property type="evidence" value="ECO:0007669"/>
    <property type="project" value="InterPro"/>
</dbReference>
<comment type="caution">
    <text evidence="7">The sequence shown here is derived from an EMBL/GenBank/DDBJ whole genome shotgun (WGS) entry which is preliminary data.</text>
</comment>
<evidence type="ECO:0000256" key="1">
    <source>
        <dbReference type="ARBA" id="ARBA00001933"/>
    </source>
</evidence>
<comment type="similarity">
    <text evidence="2">Belongs to the class-I pyridoxal-phosphate-dependent aminotransferase family.</text>
</comment>
<protein>
    <submittedName>
        <fullName evidence="7">Aminotransferase class I/II-fold pyridoxal phosphate-dependent enzyme</fullName>
    </submittedName>
</protein>
<dbReference type="Gene3D" id="3.40.640.10">
    <property type="entry name" value="Type I PLP-dependent aspartate aminotransferase-like (Major domain)"/>
    <property type="match status" value="1"/>
</dbReference>
<evidence type="ECO:0000313" key="8">
    <source>
        <dbReference type="Proteomes" id="UP000823619"/>
    </source>
</evidence>
<dbReference type="InterPro" id="IPR015424">
    <property type="entry name" value="PyrdxlP-dep_Trfase"/>
</dbReference>
<dbReference type="PANTHER" id="PTHR46383">
    <property type="entry name" value="ASPARTATE AMINOTRANSFERASE"/>
    <property type="match status" value="1"/>
</dbReference>
<dbReference type="EMBL" id="JADIMO010000043">
    <property type="protein sequence ID" value="MBO8444811.1"/>
    <property type="molecule type" value="Genomic_DNA"/>
</dbReference>
<dbReference type="GO" id="GO:0008483">
    <property type="term" value="F:transaminase activity"/>
    <property type="evidence" value="ECO:0007669"/>
    <property type="project" value="UniProtKB-KW"/>
</dbReference>
<dbReference type="Gene3D" id="3.90.1150.10">
    <property type="entry name" value="Aspartate Aminotransferase, domain 1"/>
    <property type="match status" value="1"/>
</dbReference>
<organism evidence="7 8">
    <name type="scientific">Candidatus Cryptobacteroides merdavium</name>
    <dbReference type="NCBI Taxonomy" id="2840769"/>
    <lineage>
        <taxon>Bacteria</taxon>
        <taxon>Pseudomonadati</taxon>
        <taxon>Bacteroidota</taxon>
        <taxon>Bacteroidia</taxon>
        <taxon>Bacteroidales</taxon>
        <taxon>Candidatus Cryptobacteroides</taxon>
    </lineage>
</organism>
<keyword evidence="5" id="KW-0663">Pyridoxal phosphate</keyword>
<dbReference type="CDD" id="cd00609">
    <property type="entry name" value="AAT_like"/>
    <property type="match status" value="1"/>
</dbReference>
<dbReference type="InterPro" id="IPR015421">
    <property type="entry name" value="PyrdxlP-dep_Trfase_major"/>
</dbReference>
<dbReference type="InterPro" id="IPR050596">
    <property type="entry name" value="AspAT/PAT-like"/>
</dbReference>
<evidence type="ECO:0000313" key="7">
    <source>
        <dbReference type="EMBL" id="MBO8444811.1"/>
    </source>
</evidence>
<dbReference type="SUPFAM" id="SSF53383">
    <property type="entry name" value="PLP-dependent transferases"/>
    <property type="match status" value="1"/>
</dbReference>
<keyword evidence="4" id="KW-0808">Transferase</keyword>
<keyword evidence="3 7" id="KW-0032">Aminotransferase</keyword>